<dbReference type="PANTHER" id="PTHR46889">
    <property type="entry name" value="TRANSPOSASE INSF FOR INSERTION SEQUENCE IS3B-RELATED"/>
    <property type="match status" value="1"/>
</dbReference>
<dbReference type="EMBL" id="CP046276">
    <property type="protein sequence ID" value="QGS51440.1"/>
    <property type="molecule type" value="Genomic_DNA"/>
</dbReference>
<evidence type="ECO:0000313" key="3">
    <source>
        <dbReference type="Proteomes" id="UP000424468"/>
    </source>
</evidence>
<organism evidence="2 3">
    <name type="scientific">Spiroplasma tabanidicola</name>
    <dbReference type="NCBI Taxonomy" id="324079"/>
    <lineage>
        <taxon>Bacteria</taxon>
        <taxon>Bacillati</taxon>
        <taxon>Mycoplasmatota</taxon>
        <taxon>Mollicutes</taxon>
        <taxon>Entomoplasmatales</taxon>
        <taxon>Spiroplasmataceae</taxon>
        <taxon>Spiroplasma</taxon>
    </lineage>
</organism>
<dbReference type="SUPFAM" id="SSF53098">
    <property type="entry name" value="Ribonuclease H-like"/>
    <property type="match status" value="1"/>
</dbReference>
<dbReference type="Gene3D" id="3.30.420.10">
    <property type="entry name" value="Ribonuclease H-like superfamily/Ribonuclease H"/>
    <property type="match status" value="1"/>
</dbReference>
<dbReference type="Pfam" id="PF00665">
    <property type="entry name" value="rve"/>
    <property type="match status" value="1"/>
</dbReference>
<feature type="domain" description="Integrase catalytic" evidence="1">
    <location>
        <begin position="91"/>
        <end position="249"/>
    </location>
</feature>
<dbReference type="Proteomes" id="UP000424468">
    <property type="component" value="Chromosome"/>
</dbReference>
<dbReference type="InterPro" id="IPR001584">
    <property type="entry name" value="Integrase_cat-core"/>
</dbReference>
<evidence type="ECO:0000313" key="2">
    <source>
        <dbReference type="EMBL" id="QGS51440.1"/>
    </source>
</evidence>
<evidence type="ECO:0000259" key="1">
    <source>
        <dbReference type="PROSITE" id="PS50994"/>
    </source>
</evidence>
<dbReference type="InterPro" id="IPR012337">
    <property type="entry name" value="RNaseH-like_sf"/>
</dbReference>
<dbReference type="PANTHER" id="PTHR46889:SF5">
    <property type="entry name" value="INTEGRASE PROTEIN"/>
    <property type="match status" value="1"/>
</dbReference>
<gene>
    <name evidence="2" type="ORF">STABA_v1c00730</name>
</gene>
<dbReference type="GO" id="GO:0015074">
    <property type="term" value="P:DNA integration"/>
    <property type="evidence" value="ECO:0007669"/>
    <property type="project" value="InterPro"/>
</dbReference>
<proteinExistence type="predicted"/>
<dbReference type="AlphaFoldDB" id="A0A6I6C5N1"/>
<dbReference type="PROSITE" id="PS50994">
    <property type="entry name" value="INTEGRASE"/>
    <property type="match status" value="1"/>
</dbReference>
<dbReference type="InterPro" id="IPR050900">
    <property type="entry name" value="Transposase_IS3/IS150/IS904"/>
</dbReference>
<dbReference type="RefSeq" id="WP_156005401.1">
    <property type="nucleotide sequence ID" value="NZ_CP046276.1"/>
</dbReference>
<reference evidence="2 3" key="1">
    <citation type="submission" date="2019-11" db="EMBL/GenBank/DDBJ databases">
        <title>Complete genome sequence of Spiroplasma tabanidicola TAUS-1 (DSM 22603).</title>
        <authorList>
            <person name="Huang C.-T."/>
            <person name="Lin Y.-C."/>
            <person name="Kuo C.-H."/>
        </authorList>
    </citation>
    <scope>NUCLEOTIDE SEQUENCE [LARGE SCALE GENOMIC DNA]</scope>
    <source>
        <strain evidence="2 3">TAUS-1</strain>
    </source>
</reference>
<dbReference type="KEGG" id="stab:STABA_v1c00730"/>
<dbReference type="OrthoDB" id="388865at2"/>
<accession>A0A6I6C5N1</accession>
<sequence length="249" mass="29397">MHKTTFYKKQKIRSYKYNNLKSEVVKILSESKFIYGSRKISILLEKEKIFICDRTLRHYLKRWGYIIKTRIKKRKQESKNIYAKYKDLVKRNYNPSIDNIIATDVSYIPGLVEGNYYYISAAISHKTKKIESWCLSKNNNTQLVVDTITKINKSNFILHSDHGSQYSSNEVTELVKQINGQTSMSRVGNSLDNREIEYFFSCLKGEYLNHINTSKMSFKEIFNHIDWYNKKRIQKVLNWKTPASACVNI</sequence>
<dbReference type="GO" id="GO:0003676">
    <property type="term" value="F:nucleic acid binding"/>
    <property type="evidence" value="ECO:0007669"/>
    <property type="project" value="InterPro"/>
</dbReference>
<dbReference type="InterPro" id="IPR036397">
    <property type="entry name" value="RNaseH_sf"/>
</dbReference>
<protein>
    <submittedName>
        <fullName evidence="2">IS3 family transposase</fullName>
    </submittedName>
</protein>
<keyword evidence="3" id="KW-1185">Reference proteome</keyword>
<name>A0A6I6C5N1_9MOLU</name>